<evidence type="ECO:0000313" key="2">
    <source>
        <dbReference type="EMBL" id="QMS84572.1"/>
    </source>
</evidence>
<dbReference type="Gene3D" id="3.90.1300.10">
    <property type="entry name" value="Amidase signature (AS) domain"/>
    <property type="match status" value="1"/>
</dbReference>
<dbReference type="EMBL" id="CP048914">
    <property type="protein sequence ID" value="QMS84572.1"/>
    <property type="molecule type" value="Genomic_DNA"/>
</dbReference>
<accession>A0A7L7KQL5</accession>
<dbReference type="GO" id="GO:0004040">
    <property type="term" value="F:amidase activity"/>
    <property type="evidence" value="ECO:0007669"/>
    <property type="project" value="UniProtKB-EC"/>
</dbReference>
<reference evidence="2 3" key="1">
    <citation type="submission" date="2020-02" db="EMBL/GenBank/DDBJ databases">
        <authorList>
            <person name="Zheng R.K."/>
            <person name="Sun C.M."/>
        </authorList>
    </citation>
    <scope>NUCLEOTIDE SEQUENCE [LARGE SCALE GENOMIC DNA]</scope>
    <source>
        <strain evidence="3">zrk13</strain>
    </source>
</reference>
<evidence type="ECO:0000259" key="1">
    <source>
        <dbReference type="Pfam" id="PF01425"/>
    </source>
</evidence>
<dbReference type="PANTHER" id="PTHR42678">
    <property type="entry name" value="AMIDASE"/>
    <property type="match status" value="1"/>
</dbReference>
<evidence type="ECO:0000313" key="3">
    <source>
        <dbReference type="Proteomes" id="UP000514720"/>
    </source>
</evidence>
<organism evidence="2 3">
    <name type="scientific">Candidatus Xianfuyuplasma coldseepsis</name>
    <dbReference type="NCBI Taxonomy" id="2782163"/>
    <lineage>
        <taxon>Bacteria</taxon>
        <taxon>Bacillati</taxon>
        <taxon>Mycoplasmatota</taxon>
        <taxon>Mollicutes</taxon>
        <taxon>Candidatus Izemoplasmatales</taxon>
        <taxon>Candidatus Izemoplasmataceae</taxon>
        <taxon>Candidatus Xianfuyuplasma</taxon>
    </lineage>
</organism>
<dbReference type="PANTHER" id="PTHR42678:SF34">
    <property type="entry name" value="OS04G0183300 PROTEIN"/>
    <property type="match status" value="1"/>
</dbReference>
<dbReference type="SUPFAM" id="SSF75304">
    <property type="entry name" value="Amidase signature (AS) enzymes"/>
    <property type="match status" value="1"/>
</dbReference>
<dbReference type="KEGG" id="xcl:G4Z02_02010"/>
<dbReference type="InterPro" id="IPR036928">
    <property type="entry name" value="AS_sf"/>
</dbReference>
<keyword evidence="2" id="KW-0378">Hydrolase</keyword>
<protein>
    <submittedName>
        <fullName evidence="2">Amidase</fullName>
        <ecNumber evidence="2">3.5.1.4</ecNumber>
    </submittedName>
</protein>
<dbReference type="AlphaFoldDB" id="A0A7L7KQL5"/>
<dbReference type="Pfam" id="PF01425">
    <property type="entry name" value="Amidase"/>
    <property type="match status" value="1"/>
</dbReference>
<keyword evidence="3" id="KW-1185">Reference proteome</keyword>
<name>A0A7L7KQL5_9MOLU</name>
<proteinExistence type="predicted"/>
<dbReference type="InterPro" id="IPR023631">
    <property type="entry name" value="Amidase_dom"/>
</dbReference>
<sequence length="466" mass="51611">MNLLQMTIPELQIAMNEGRLTAHELTLFYLKRIASIDHGDPKYNSVFMVNPDALNQAKVLDLERQQGTERSMMHGIPVLLKDNINTGDKQTTTAGARILANHYAKEDSFLVQNLRQQGAIILGKTNLTELACFKTFTGVNGFSSLAGYVLCPWNIEEDPSGSSTGSAVSMALKLAPVAIGTETGGSIMSPSKKNGVVGLKPTIGLVSRSGIVPISSTLDTAGPMGPSVANVAALLSSMKTNDPSDPVTLTHSHNNIDYTVFLDTKEVKRIGIDKKQYEKVSEDEQHVFDATCKKLENLGYELVEMELPEVKQIYPIMKYEFKTMINKYFSDEGLDITLEGMIKYNQNNEKDNLKYGQDVLLEAQYQTSGKLVEQEYINALQERIDVTKAVHDIFKKHKLDIVYVLPYTSIGPECGFPTLSIPLGLDSKGMPIGSYFMANHFEEGRLIEVGHRLEQTLNLQLNPLKK</sequence>
<dbReference type="RefSeq" id="WP_258878188.1">
    <property type="nucleotide sequence ID" value="NZ_CP048914.1"/>
</dbReference>
<dbReference type="Proteomes" id="UP000514720">
    <property type="component" value="Chromosome"/>
</dbReference>
<gene>
    <name evidence="2" type="ORF">G4Z02_02010</name>
</gene>
<feature type="domain" description="Amidase" evidence="1">
    <location>
        <begin position="24"/>
        <end position="406"/>
    </location>
</feature>
<dbReference type="EC" id="3.5.1.4" evidence="2"/>